<dbReference type="RefSeq" id="WP_179760736.1">
    <property type="nucleotide sequence ID" value="NZ_BAAAJZ010000024.1"/>
</dbReference>
<evidence type="ECO:0008006" key="4">
    <source>
        <dbReference type="Google" id="ProtNLM"/>
    </source>
</evidence>
<gene>
    <name evidence="2" type="ORF">HDA37_001614</name>
</gene>
<dbReference type="Proteomes" id="UP000549695">
    <property type="component" value="Unassembled WGS sequence"/>
</dbReference>
<keyword evidence="3" id="KW-1185">Reference proteome</keyword>
<feature type="region of interest" description="Disordered" evidence="1">
    <location>
        <begin position="23"/>
        <end position="43"/>
    </location>
</feature>
<comment type="caution">
    <text evidence="2">The sequence shown here is derived from an EMBL/GenBank/DDBJ whole genome shotgun (WGS) entry which is preliminary data.</text>
</comment>
<dbReference type="GeneID" id="98051403"/>
<evidence type="ECO:0000313" key="2">
    <source>
        <dbReference type="EMBL" id="NYG01329.1"/>
    </source>
</evidence>
<evidence type="ECO:0000313" key="3">
    <source>
        <dbReference type="Proteomes" id="UP000549695"/>
    </source>
</evidence>
<sequence>MKIIPVDASKVTFIGTGKAAARAEYAPDAEGNSRRTGNQARDDNGVPVWVVDVLIDDEDADRAEIAGVRVSSHDEPVTEKWKPVRFTNLRVKPWADSGGNFAKVAFSWLADGIEGQGRGKGGQPHGEQNAA</sequence>
<protein>
    <recommendedName>
        <fullName evidence="4">Single-stranded DNA-binding protein</fullName>
    </recommendedName>
</protein>
<dbReference type="EMBL" id="JACCCZ010000001">
    <property type="protein sequence ID" value="NYG01329.1"/>
    <property type="molecule type" value="Genomic_DNA"/>
</dbReference>
<accession>A0A852VYN3</accession>
<dbReference type="AlphaFoldDB" id="A0A852VYN3"/>
<proteinExistence type="predicted"/>
<evidence type="ECO:0000256" key="1">
    <source>
        <dbReference type="SAM" id="MobiDB-lite"/>
    </source>
</evidence>
<reference evidence="2 3" key="1">
    <citation type="submission" date="2020-07" db="EMBL/GenBank/DDBJ databases">
        <title>Sequencing the genomes of 1000 actinobacteria strains.</title>
        <authorList>
            <person name="Klenk H.-P."/>
        </authorList>
    </citation>
    <scope>NUCLEOTIDE SEQUENCE [LARGE SCALE GENOMIC DNA]</scope>
    <source>
        <strain evidence="2 3">DSM 44749</strain>
    </source>
</reference>
<organism evidence="2 3">
    <name type="scientific">Pseudonocardia alni</name>
    <name type="common">Amycolata alni</name>
    <dbReference type="NCBI Taxonomy" id="33907"/>
    <lineage>
        <taxon>Bacteria</taxon>
        <taxon>Bacillati</taxon>
        <taxon>Actinomycetota</taxon>
        <taxon>Actinomycetes</taxon>
        <taxon>Pseudonocardiales</taxon>
        <taxon>Pseudonocardiaceae</taxon>
        <taxon>Pseudonocardia</taxon>
    </lineage>
</organism>
<name>A0A852VYN3_PSEA5</name>